<reference evidence="1" key="1">
    <citation type="submission" date="2022-05" db="EMBL/GenBank/DDBJ databases">
        <title>Chromosome-level genome of Chaenocephalus aceratus.</title>
        <authorList>
            <person name="Park H."/>
        </authorList>
    </citation>
    <scope>NUCLEOTIDE SEQUENCE</scope>
    <source>
        <strain evidence="1">KU_202001</strain>
    </source>
</reference>
<gene>
    <name evidence="1" type="ORF">KUCAC02_008190</name>
</gene>
<accession>A0ACB9X9I5</accession>
<comment type="caution">
    <text evidence="1">The sequence shown here is derived from an EMBL/GenBank/DDBJ whole genome shotgun (WGS) entry which is preliminary data.</text>
</comment>
<proteinExistence type="predicted"/>
<dbReference type="EMBL" id="CM043792">
    <property type="protein sequence ID" value="KAI4822658.1"/>
    <property type="molecule type" value="Genomic_DNA"/>
</dbReference>
<name>A0ACB9X9I5_CHAAC</name>
<evidence type="ECO:0000313" key="2">
    <source>
        <dbReference type="Proteomes" id="UP001057452"/>
    </source>
</evidence>
<sequence length="253" mass="30443">MENDLEVLKLKLRGLDTELKEGAQQYTVKEVLRIERDRGQEEEMRKLREELDELRRNKLMKDNELILIQKQVTLLAEEKNKEQEVITEEEVIKVQNDPQLETEYRVLFDRKQKAIDGRKQLEDELQEVENIRKQYEDEKAKRRSSQREKTDFQRKISSLEEEKSKVVIQEKMREIVRPDPKAENEVANLRLELVEQQRRYRDSELQIRTLQDEHTTLKSRGPQVEIKEIIKEVIKYKTDPQTSGNWRDFAIKL</sequence>
<protein>
    <submittedName>
        <fullName evidence="1">Uncharacterized protein</fullName>
    </submittedName>
</protein>
<dbReference type="Proteomes" id="UP001057452">
    <property type="component" value="Chromosome 8"/>
</dbReference>
<keyword evidence="2" id="KW-1185">Reference proteome</keyword>
<evidence type="ECO:0000313" key="1">
    <source>
        <dbReference type="EMBL" id="KAI4822658.1"/>
    </source>
</evidence>
<organism evidence="1 2">
    <name type="scientific">Chaenocephalus aceratus</name>
    <name type="common">Blackfin icefish</name>
    <name type="synonym">Chaenichthys aceratus</name>
    <dbReference type="NCBI Taxonomy" id="36190"/>
    <lineage>
        <taxon>Eukaryota</taxon>
        <taxon>Metazoa</taxon>
        <taxon>Chordata</taxon>
        <taxon>Craniata</taxon>
        <taxon>Vertebrata</taxon>
        <taxon>Euteleostomi</taxon>
        <taxon>Actinopterygii</taxon>
        <taxon>Neopterygii</taxon>
        <taxon>Teleostei</taxon>
        <taxon>Neoteleostei</taxon>
        <taxon>Acanthomorphata</taxon>
        <taxon>Eupercaria</taxon>
        <taxon>Perciformes</taxon>
        <taxon>Notothenioidei</taxon>
        <taxon>Channichthyidae</taxon>
        <taxon>Chaenocephalus</taxon>
    </lineage>
</organism>